<dbReference type="STRING" id="189425.PGRAT_06460"/>
<evidence type="ECO:0000313" key="2">
    <source>
        <dbReference type="Proteomes" id="UP000029500"/>
    </source>
</evidence>
<dbReference type="OrthoDB" id="2185101at2"/>
<accession>A0A089M0M6</accession>
<dbReference type="Pfam" id="PF00300">
    <property type="entry name" value="His_Phos_1"/>
    <property type="match status" value="1"/>
</dbReference>
<dbReference type="Proteomes" id="UP000029500">
    <property type="component" value="Chromosome"/>
</dbReference>
<organism evidence="1 2">
    <name type="scientific">Paenibacillus graminis</name>
    <dbReference type="NCBI Taxonomy" id="189425"/>
    <lineage>
        <taxon>Bacteria</taxon>
        <taxon>Bacillati</taxon>
        <taxon>Bacillota</taxon>
        <taxon>Bacilli</taxon>
        <taxon>Bacillales</taxon>
        <taxon>Paenibacillaceae</taxon>
        <taxon>Paenibacillus</taxon>
    </lineage>
</organism>
<dbReference type="SMART" id="SM00855">
    <property type="entry name" value="PGAM"/>
    <property type="match status" value="1"/>
</dbReference>
<dbReference type="PANTHER" id="PTHR48100:SF59">
    <property type="entry name" value="ADENOSYLCOBALAMIN_ALPHA-RIBAZOLE PHOSPHATASE"/>
    <property type="match status" value="1"/>
</dbReference>
<dbReference type="GO" id="GO:0005737">
    <property type="term" value="C:cytoplasm"/>
    <property type="evidence" value="ECO:0007669"/>
    <property type="project" value="TreeGrafter"/>
</dbReference>
<name>A0A089M0M6_9BACL</name>
<dbReference type="RefSeq" id="WP_025708943.1">
    <property type="nucleotide sequence ID" value="NZ_CP009287.1"/>
</dbReference>
<dbReference type="PANTHER" id="PTHR48100">
    <property type="entry name" value="BROAD-SPECIFICITY PHOSPHATASE YOR283W-RELATED"/>
    <property type="match status" value="1"/>
</dbReference>
<dbReference type="InterPro" id="IPR013078">
    <property type="entry name" value="His_Pase_superF_clade-1"/>
</dbReference>
<evidence type="ECO:0000313" key="1">
    <source>
        <dbReference type="EMBL" id="AIQ67321.1"/>
    </source>
</evidence>
<sequence length="194" mass="22257">MTTTTYIYMVRHGDSLKTSGNERSRTLSAQGEKDAQRVTQRLLDEGIDTLYSSPYTRAVDTIAGLAGALGKEIHRVEDLKEKCWTEDDRTLQDPELYPFLEQMFTEPDFVLEDGGESNRVCKERAVKALKEILRNHPDERIVIGTHGMVMTLMMNEFAEEYGLDFLMQTSKPDIYRMEMKDGVLSHVQRMPLDD</sequence>
<dbReference type="KEGG" id="pgm:PGRAT_06460"/>
<dbReference type="Gene3D" id="3.40.50.1240">
    <property type="entry name" value="Phosphoglycerate mutase-like"/>
    <property type="match status" value="1"/>
</dbReference>
<dbReference type="InterPro" id="IPR029033">
    <property type="entry name" value="His_PPase_superfam"/>
</dbReference>
<dbReference type="CDD" id="cd07067">
    <property type="entry name" value="HP_PGM_like"/>
    <property type="match status" value="1"/>
</dbReference>
<dbReference type="GO" id="GO:0016791">
    <property type="term" value="F:phosphatase activity"/>
    <property type="evidence" value="ECO:0007669"/>
    <property type="project" value="TreeGrafter"/>
</dbReference>
<protein>
    <submittedName>
        <fullName evidence="1">Phosphoglycerate mutase</fullName>
    </submittedName>
</protein>
<dbReference type="EMBL" id="CP009287">
    <property type="protein sequence ID" value="AIQ67321.1"/>
    <property type="molecule type" value="Genomic_DNA"/>
</dbReference>
<dbReference type="InterPro" id="IPR050275">
    <property type="entry name" value="PGM_Phosphatase"/>
</dbReference>
<reference evidence="1 2" key="1">
    <citation type="submission" date="2014-08" db="EMBL/GenBank/DDBJ databases">
        <title>Comparative genomics of the Paenibacillus odorifer group.</title>
        <authorList>
            <person name="den Bakker H.C."/>
            <person name="Tsai Y.-C."/>
            <person name="Martin N."/>
            <person name="Korlach J."/>
            <person name="Wiedmann M."/>
        </authorList>
    </citation>
    <scope>NUCLEOTIDE SEQUENCE [LARGE SCALE GENOMIC DNA]</scope>
    <source>
        <strain evidence="1 2">DSM 15220</strain>
    </source>
</reference>
<keyword evidence="2" id="KW-1185">Reference proteome</keyword>
<dbReference type="AlphaFoldDB" id="A0A089M0M6"/>
<gene>
    <name evidence="1" type="ORF">PGRAT_06460</name>
</gene>
<dbReference type="eggNOG" id="COG0406">
    <property type="taxonomic scope" value="Bacteria"/>
</dbReference>
<dbReference type="SUPFAM" id="SSF53254">
    <property type="entry name" value="Phosphoglycerate mutase-like"/>
    <property type="match status" value="1"/>
</dbReference>
<proteinExistence type="predicted"/>
<dbReference type="HOGENOM" id="CLU_033323_12_2_9"/>